<dbReference type="PANTHER" id="PTHR30035:SF3">
    <property type="entry name" value="INTERMEMBRANE PHOSPHOLIPID TRANSPORT SYSTEM LIPOPROTEIN MLAA"/>
    <property type="match status" value="1"/>
</dbReference>
<proteinExistence type="inferred from homology"/>
<accession>A0A316GGH2</accession>
<keyword evidence="5" id="KW-1185">Reference proteome</keyword>
<evidence type="ECO:0000256" key="1">
    <source>
        <dbReference type="ARBA" id="ARBA00010634"/>
    </source>
</evidence>
<reference evidence="4 5" key="1">
    <citation type="submission" date="2018-05" db="EMBL/GenBank/DDBJ databases">
        <title>Genomic Encyclopedia of Type Strains, Phase IV (KMG-IV): sequencing the most valuable type-strain genomes for metagenomic binning, comparative biology and taxonomic classification.</title>
        <authorList>
            <person name="Goeker M."/>
        </authorList>
    </citation>
    <scope>NUCLEOTIDE SEQUENCE [LARGE SCALE GENOMIC DNA]</scope>
    <source>
        <strain evidence="4 5">DSM 16097</strain>
    </source>
</reference>
<dbReference type="Proteomes" id="UP000245708">
    <property type="component" value="Unassembled WGS sequence"/>
</dbReference>
<dbReference type="AlphaFoldDB" id="A0A316GGH2"/>
<keyword evidence="4" id="KW-0449">Lipoprotein</keyword>
<dbReference type="GO" id="GO:0016020">
    <property type="term" value="C:membrane"/>
    <property type="evidence" value="ECO:0007669"/>
    <property type="project" value="InterPro"/>
</dbReference>
<evidence type="ECO:0000256" key="2">
    <source>
        <dbReference type="ARBA" id="ARBA00022729"/>
    </source>
</evidence>
<dbReference type="PRINTS" id="PR01805">
    <property type="entry name" value="VACJLIPOPROT"/>
</dbReference>
<dbReference type="InterPro" id="IPR007428">
    <property type="entry name" value="MlaA"/>
</dbReference>
<evidence type="ECO:0000313" key="5">
    <source>
        <dbReference type="Proteomes" id="UP000245708"/>
    </source>
</evidence>
<sequence>MPSALFNRLAAGLTGLALCVGLAACGPAALPPGDSIVDADEAQNRAVHRFNLALDQSLVGPASRGYGSTVPDPVRQGVDNVASNLAQPSYVLNNILQFRLGQATHNTLRFVVNSTIGLGGILDPATAIGLDARETDFGETLHIYGAPEGDFVMLPVFGPSTTRDTVGLVVDIATNPVRHLLPAPESRYVTVAEVLDRFGDRYELDGTFESILYESADSYAQLRSLYLQNRRFELGGPVLSFDPGAAAGNNIGDPYSDPYSDPYINAYAP</sequence>
<dbReference type="Pfam" id="PF04333">
    <property type="entry name" value="MlaA"/>
    <property type="match status" value="1"/>
</dbReference>
<keyword evidence="2 3" id="KW-0732">Signal</keyword>
<comment type="caution">
    <text evidence="4">The sequence shown here is derived from an EMBL/GenBank/DDBJ whole genome shotgun (WGS) entry which is preliminary data.</text>
</comment>
<dbReference type="GO" id="GO:0120010">
    <property type="term" value="P:intermembrane phospholipid transfer"/>
    <property type="evidence" value="ECO:0007669"/>
    <property type="project" value="TreeGrafter"/>
</dbReference>
<evidence type="ECO:0000313" key="4">
    <source>
        <dbReference type="EMBL" id="PWK59769.1"/>
    </source>
</evidence>
<comment type="similarity">
    <text evidence="1">Belongs to the MlaA family.</text>
</comment>
<organism evidence="4 5">
    <name type="scientific">Roseicyclus mahoneyensis</name>
    <dbReference type="NCBI Taxonomy" id="164332"/>
    <lineage>
        <taxon>Bacteria</taxon>
        <taxon>Pseudomonadati</taxon>
        <taxon>Pseudomonadota</taxon>
        <taxon>Alphaproteobacteria</taxon>
        <taxon>Rhodobacterales</taxon>
        <taxon>Roseobacteraceae</taxon>
        <taxon>Roseicyclus</taxon>
    </lineage>
</organism>
<evidence type="ECO:0000256" key="3">
    <source>
        <dbReference type="SAM" id="SignalP"/>
    </source>
</evidence>
<feature type="chain" id="PRO_5016415640" evidence="3">
    <location>
        <begin position="24"/>
        <end position="269"/>
    </location>
</feature>
<name>A0A316GGH2_9RHOB</name>
<dbReference type="PANTHER" id="PTHR30035">
    <property type="entry name" value="LIPOPROTEIN VACJ-RELATED"/>
    <property type="match status" value="1"/>
</dbReference>
<gene>
    <name evidence="4" type="ORF">C7455_10655</name>
</gene>
<protein>
    <submittedName>
        <fullName evidence="4">Phospholipid-binding lipoprotein MlaA</fullName>
    </submittedName>
</protein>
<feature type="signal peptide" evidence="3">
    <location>
        <begin position="1"/>
        <end position="23"/>
    </location>
</feature>
<dbReference type="EMBL" id="QGGW01000006">
    <property type="protein sequence ID" value="PWK59769.1"/>
    <property type="molecule type" value="Genomic_DNA"/>
</dbReference>